<feature type="compositionally biased region" description="Low complexity" evidence="1">
    <location>
        <begin position="481"/>
        <end position="497"/>
    </location>
</feature>
<dbReference type="GO" id="GO:0047471">
    <property type="term" value="F:maltose alpha-D-glucosyltransferase activity"/>
    <property type="evidence" value="ECO:0007669"/>
    <property type="project" value="UniProtKB-EC"/>
</dbReference>
<evidence type="ECO:0000313" key="2">
    <source>
        <dbReference type="EMBL" id="CAA9471689.1"/>
    </source>
</evidence>
<gene>
    <name evidence="2" type="ORF">AVDCRST_MAG13-521</name>
</gene>
<feature type="compositionally biased region" description="Gly residues" evidence="1">
    <location>
        <begin position="414"/>
        <end position="428"/>
    </location>
</feature>
<feature type="compositionally biased region" description="Basic and acidic residues" evidence="1">
    <location>
        <begin position="213"/>
        <end position="224"/>
    </location>
</feature>
<evidence type="ECO:0000256" key="1">
    <source>
        <dbReference type="SAM" id="MobiDB-lite"/>
    </source>
</evidence>
<feature type="compositionally biased region" description="Low complexity" evidence="1">
    <location>
        <begin position="194"/>
        <end position="212"/>
    </location>
</feature>
<reference evidence="2" key="1">
    <citation type="submission" date="2020-02" db="EMBL/GenBank/DDBJ databases">
        <authorList>
            <person name="Meier V. D."/>
        </authorList>
    </citation>
    <scope>NUCLEOTIDE SEQUENCE</scope>
    <source>
        <strain evidence="2">AVDCRST_MAG13</strain>
    </source>
</reference>
<feature type="compositionally biased region" description="Basic residues" evidence="1">
    <location>
        <begin position="323"/>
        <end position="343"/>
    </location>
</feature>
<feature type="compositionally biased region" description="Basic residues" evidence="1">
    <location>
        <begin position="63"/>
        <end position="73"/>
    </location>
</feature>
<protein>
    <submittedName>
        <fullName evidence="2">GH13_16 / GH13_36 / GH13 / GH13_31 / GH13_ 17 / GH13_4 / GH13_23 / GH13_29 / GH13_40 / GH13 _30 / GH13_35 / GH13_20 / GH13_2 / GH13_34 / GH1 3_1 / GH13_18 / GH13_21 / GH13_19 / GH13_26 / GH13_37</fullName>
        <ecNumber evidence="2">5.4.99.16</ecNumber>
    </submittedName>
</protein>
<feature type="region of interest" description="Disordered" evidence="1">
    <location>
        <begin position="412"/>
        <end position="559"/>
    </location>
</feature>
<feature type="compositionally biased region" description="Low complexity" evidence="1">
    <location>
        <begin position="518"/>
        <end position="559"/>
    </location>
</feature>
<feature type="compositionally biased region" description="Basic residues" evidence="1">
    <location>
        <begin position="27"/>
        <end position="37"/>
    </location>
</feature>
<feature type="compositionally biased region" description="Basic residues" evidence="1">
    <location>
        <begin position="86"/>
        <end position="108"/>
    </location>
</feature>
<feature type="compositionally biased region" description="Basic and acidic residues" evidence="1">
    <location>
        <begin position="374"/>
        <end position="395"/>
    </location>
</feature>
<name>A0A6J4RG20_9ACTN</name>
<dbReference type="EC" id="5.4.99.16" evidence="2"/>
<organism evidence="2">
    <name type="scientific">uncultured Solirubrobacteraceae bacterium</name>
    <dbReference type="NCBI Taxonomy" id="1162706"/>
    <lineage>
        <taxon>Bacteria</taxon>
        <taxon>Bacillati</taxon>
        <taxon>Actinomycetota</taxon>
        <taxon>Thermoleophilia</taxon>
        <taxon>Solirubrobacterales</taxon>
        <taxon>Solirubrobacteraceae</taxon>
        <taxon>environmental samples</taxon>
    </lineage>
</organism>
<feature type="compositionally biased region" description="Low complexity" evidence="1">
    <location>
        <begin position="16"/>
        <end position="25"/>
    </location>
</feature>
<feature type="compositionally biased region" description="Low complexity" evidence="1">
    <location>
        <begin position="246"/>
        <end position="257"/>
    </location>
</feature>
<feature type="non-terminal residue" evidence="2">
    <location>
        <position position="559"/>
    </location>
</feature>
<keyword evidence="2" id="KW-0413">Isomerase</keyword>
<accession>A0A6J4RG20</accession>
<feature type="region of interest" description="Disordered" evidence="1">
    <location>
        <begin position="170"/>
        <end position="398"/>
    </location>
</feature>
<sequence>EPSQGHERPVVEERALLLPGRADLPGLRRRRLRRPAGPHRADRLPRRDRRDVPVAHAVLPVPRARRRLRHHGLLRGGPQARDPRGHGRARAHRARPRDPRHRRPRRQPHLGPSPVVPGRAVLARLALPRLLRLARRQAGGEAGRPRLPRPGGLQLGLGRAGRPVVPAPLLHRAARPQRGQPEGARRARADRGVLAPAGPLGLPGGRRPLPARAGRDARGRDRGPARAPARPARLPRPARRGDRAARGGQPAARRPAPVLRQRRAPGARPPVQLPRHAGDVPRARPGGRHAARAGHDPAARAPARVPVGVLRAQPRRADARPALRGRARGGLRRLRARSRRAALRPRDPQAPADHARRGPGAHPDGLRAGLLPARDARPLLRRGDRDGGEPGDRGAHGRALAHAVVGRGARRVLGGRGCRGPHAAGGGRGRLRARGRERHRPAPGGRLAADVVRAAHPPAQGVPRAGVGGLRAARDRRGGRLRPPLRLGRQRRGGAPQPLGPGGDDRGHPRGPRRPQRGRGPLPARGPGARPGRPPGGRARALRLPLAAAPAAGAPARAV</sequence>
<feature type="compositionally biased region" description="Basic and acidic residues" evidence="1">
    <location>
        <begin position="39"/>
        <end position="53"/>
    </location>
</feature>
<feature type="non-terminal residue" evidence="2">
    <location>
        <position position="1"/>
    </location>
</feature>
<proteinExistence type="predicted"/>
<feature type="compositionally biased region" description="Low complexity" evidence="1">
    <location>
        <begin position="299"/>
        <end position="312"/>
    </location>
</feature>
<dbReference type="AlphaFoldDB" id="A0A6J4RG20"/>
<feature type="compositionally biased region" description="Basic residues" evidence="1">
    <location>
        <begin position="429"/>
        <end position="441"/>
    </location>
</feature>
<feature type="region of interest" description="Disordered" evidence="1">
    <location>
        <begin position="1"/>
        <end position="117"/>
    </location>
</feature>
<dbReference type="EMBL" id="CADCVO010000078">
    <property type="protein sequence ID" value="CAA9471689.1"/>
    <property type="molecule type" value="Genomic_DNA"/>
</dbReference>
<feature type="region of interest" description="Disordered" evidence="1">
    <location>
        <begin position="137"/>
        <end position="158"/>
    </location>
</feature>
<feature type="compositionally biased region" description="Basic and acidic residues" evidence="1">
    <location>
        <begin position="1"/>
        <end position="15"/>
    </location>
</feature>